<evidence type="ECO:0000313" key="2">
    <source>
        <dbReference type="Proteomes" id="UP000198825"/>
    </source>
</evidence>
<dbReference type="Pfam" id="PF10054">
    <property type="entry name" value="DUF2291"/>
    <property type="match status" value="1"/>
</dbReference>
<dbReference type="Proteomes" id="UP000198825">
    <property type="component" value="Chromosome I"/>
</dbReference>
<reference evidence="2" key="1">
    <citation type="submission" date="2016-10" db="EMBL/GenBank/DDBJ databases">
        <authorList>
            <person name="Varghese N."/>
            <person name="Submissions S."/>
        </authorList>
    </citation>
    <scope>NUCLEOTIDE SEQUENCE [LARGE SCALE GENOMIC DNA]</scope>
    <source>
        <strain evidence="2">DSM 21743</strain>
    </source>
</reference>
<dbReference type="RefSeq" id="WP_157720102.1">
    <property type="nucleotide sequence ID" value="NZ_LT629799.1"/>
</dbReference>
<dbReference type="EMBL" id="LT629799">
    <property type="protein sequence ID" value="SDV04148.1"/>
    <property type="molecule type" value="Genomic_DNA"/>
</dbReference>
<sequence length="226" mass="23615">MASAQAPALPRRFSPRRLVLALALVVLVVAMVLCTKFLTPTELASIAPKPFDPAATAEDLYSRAQSELPGEASDLGKVVPALQEDPKSAADTYKAVSPGENSYVFPVRTTAKVVSATDASLRLQVDGVPSQTPVLVPLTTAVNGSPLRDAMGFKFADAPSQTQYQYVADEMKKLVLADLESSVNDPASLEGKEVEVVGVVAVTTTGASGVPRAKPVNVQPLSVKAA</sequence>
<dbReference type="OrthoDB" id="4963428at2"/>
<dbReference type="InterPro" id="IPR036215">
    <property type="entry name" value="TM0957-like_sf"/>
</dbReference>
<keyword evidence="1" id="KW-0449">Lipoprotein</keyword>
<dbReference type="InterPro" id="IPR014582">
    <property type="entry name" value="UCP033535_lipo"/>
</dbReference>
<organism evidence="1 2">
    <name type="scientific">Microlunatus sagamiharensis</name>
    <dbReference type="NCBI Taxonomy" id="546874"/>
    <lineage>
        <taxon>Bacteria</taxon>
        <taxon>Bacillati</taxon>
        <taxon>Actinomycetota</taxon>
        <taxon>Actinomycetes</taxon>
        <taxon>Propionibacteriales</taxon>
        <taxon>Propionibacteriaceae</taxon>
        <taxon>Microlunatus</taxon>
    </lineage>
</organism>
<gene>
    <name evidence="1" type="ORF">SAMN04488544_3923</name>
</gene>
<protein>
    <submittedName>
        <fullName evidence="1">Predicted lipoprotein</fullName>
    </submittedName>
</protein>
<name>A0A1H2NFU4_9ACTN</name>
<evidence type="ECO:0000313" key="1">
    <source>
        <dbReference type="EMBL" id="SDV04148.1"/>
    </source>
</evidence>
<proteinExistence type="predicted"/>
<dbReference type="SUPFAM" id="SSF141318">
    <property type="entry name" value="TM0957-like"/>
    <property type="match status" value="1"/>
</dbReference>
<keyword evidence="2" id="KW-1185">Reference proteome</keyword>
<accession>A0A1H2NFU4</accession>
<dbReference type="STRING" id="546874.SAMN04488544_3923"/>
<dbReference type="AlphaFoldDB" id="A0A1H2NFU4"/>